<dbReference type="OrthoDB" id="350804at2157"/>
<organism evidence="2 3">
    <name type="scientific">Pyrobaculum ferrireducens</name>
    <dbReference type="NCBI Taxonomy" id="1104324"/>
    <lineage>
        <taxon>Archaea</taxon>
        <taxon>Thermoproteota</taxon>
        <taxon>Thermoprotei</taxon>
        <taxon>Thermoproteales</taxon>
        <taxon>Thermoproteaceae</taxon>
        <taxon>Pyrobaculum</taxon>
    </lineage>
</organism>
<dbReference type="eggNOG" id="arCOG00254">
    <property type="taxonomic scope" value="Archaea"/>
</dbReference>
<dbReference type="InterPro" id="IPR005106">
    <property type="entry name" value="Asp/hSer_DH_NAD-bd"/>
</dbReference>
<dbReference type="KEGG" id="pyr:P186_0988"/>
<proteinExistence type="predicted"/>
<dbReference type="Proteomes" id="UP000005867">
    <property type="component" value="Chromosome"/>
</dbReference>
<dbReference type="Gene3D" id="3.30.360.10">
    <property type="entry name" value="Dihydrodipicolinate Reductase, domain 2"/>
    <property type="match status" value="1"/>
</dbReference>
<dbReference type="SUPFAM" id="SSF51735">
    <property type="entry name" value="NAD(P)-binding Rossmann-fold domains"/>
    <property type="match status" value="1"/>
</dbReference>
<dbReference type="GO" id="GO:0016491">
    <property type="term" value="F:oxidoreductase activity"/>
    <property type="evidence" value="ECO:0007669"/>
    <property type="project" value="InterPro"/>
</dbReference>
<gene>
    <name evidence="2" type="ORF">P186_0988</name>
</gene>
<dbReference type="BioCyc" id="PSP1104324:GJSN-966-MONOMER"/>
<dbReference type="HOGENOM" id="CLU_955176_0_0_2"/>
<dbReference type="AlphaFoldDB" id="G7VBJ7"/>
<evidence type="ECO:0000259" key="1">
    <source>
        <dbReference type="Pfam" id="PF03447"/>
    </source>
</evidence>
<dbReference type="GeneID" id="11595246"/>
<dbReference type="SUPFAM" id="SSF55347">
    <property type="entry name" value="Glyceraldehyde-3-phosphate dehydrogenase-like, C-terminal domain"/>
    <property type="match status" value="1"/>
</dbReference>
<dbReference type="STRING" id="1104324.P186_0988"/>
<sequence length="291" mass="31584">MCFSEAYTESPVLREWLERFGIRVRGDAEVYAVYGRDRDVLRALREVDRVVVGVSPPGVDARLAAFELRELSNLGGVECEVVEVAVYDVDRERCREAERTHGVRCVGDVDELVRAVEIVVEAASAQAVLEYACRVLEAGRHLVVASTGALSKLPRCGTGYVFAMSGGAGGVDVAASTGGRVRHVVRKAAAAGEDSGPAEELYWRYPQSLNTSMTYKLAGAGEVWVELRRDAPPGYIIHEVEHQWGRVQIRAENKAEGTTSYAAALSLYNTLKNAARLVKGGRVVVGTFAVL</sequence>
<accession>G7VBJ7</accession>
<protein>
    <submittedName>
        <fullName evidence="2">Nicotinate-nucleotide pyrophosphorylase</fullName>
    </submittedName>
</protein>
<dbReference type="Pfam" id="PF03447">
    <property type="entry name" value="NAD_binding_3"/>
    <property type="match status" value="1"/>
</dbReference>
<reference evidence="2 3" key="1">
    <citation type="journal article" date="2012" name="J. Bacteriol.">
        <title>Complete genome sequence of strain 1860, a crenarchaeon of the genus pyrobaculum able to grow with various electron acceptors.</title>
        <authorList>
            <person name="Mardanov A.V."/>
            <person name="Gumerov V.M."/>
            <person name="Slobodkina G.B."/>
            <person name="Beletsky A.V."/>
            <person name="Bonch-Osmolovskaya E.A."/>
            <person name="Ravin N.V."/>
            <person name="Skryabin K.G."/>
        </authorList>
    </citation>
    <scope>NUCLEOTIDE SEQUENCE [LARGE SCALE GENOMIC DNA]</scope>
    <source>
        <strain evidence="2 3">1860</strain>
    </source>
</reference>
<dbReference type="RefSeq" id="WP_014288255.1">
    <property type="nucleotide sequence ID" value="NC_016645.1"/>
</dbReference>
<keyword evidence="3" id="KW-1185">Reference proteome</keyword>
<dbReference type="Gene3D" id="3.40.50.720">
    <property type="entry name" value="NAD(P)-binding Rossmann-like Domain"/>
    <property type="match status" value="1"/>
</dbReference>
<evidence type="ECO:0000313" key="3">
    <source>
        <dbReference type="Proteomes" id="UP000005867"/>
    </source>
</evidence>
<dbReference type="EMBL" id="CP003098">
    <property type="protein sequence ID" value="AET32427.1"/>
    <property type="molecule type" value="Genomic_DNA"/>
</dbReference>
<evidence type="ECO:0000313" key="2">
    <source>
        <dbReference type="EMBL" id="AET32427.1"/>
    </source>
</evidence>
<dbReference type="GO" id="GO:0050661">
    <property type="term" value="F:NADP binding"/>
    <property type="evidence" value="ECO:0007669"/>
    <property type="project" value="InterPro"/>
</dbReference>
<feature type="domain" description="Aspartate/homoserine dehydrogenase NAD-binding" evidence="1">
    <location>
        <begin position="77"/>
        <end position="151"/>
    </location>
</feature>
<name>G7VBJ7_9CREN</name>
<dbReference type="InterPro" id="IPR036291">
    <property type="entry name" value="NAD(P)-bd_dom_sf"/>
</dbReference>